<organism evidence="1 2">
    <name type="scientific">Globisporangium ultimum (strain ATCC 200006 / CBS 805.95 / DAOM BR144)</name>
    <name type="common">Pythium ultimum</name>
    <dbReference type="NCBI Taxonomy" id="431595"/>
    <lineage>
        <taxon>Eukaryota</taxon>
        <taxon>Sar</taxon>
        <taxon>Stramenopiles</taxon>
        <taxon>Oomycota</taxon>
        <taxon>Peronosporomycetes</taxon>
        <taxon>Pythiales</taxon>
        <taxon>Pythiaceae</taxon>
        <taxon>Globisporangium</taxon>
    </lineage>
</organism>
<proteinExistence type="predicted"/>
<dbReference type="PANTHER" id="PTHR31569">
    <property type="entry name" value="SWIM-TYPE DOMAIN-CONTAINING PROTEIN"/>
    <property type="match status" value="1"/>
</dbReference>
<evidence type="ECO:0008006" key="3">
    <source>
        <dbReference type="Google" id="ProtNLM"/>
    </source>
</evidence>
<dbReference type="OMA" id="IYACTHA"/>
<keyword evidence="2" id="KW-1185">Reference proteome</keyword>
<name>K3WY61_GLOUD</name>
<dbReference type="Proteomes" id="UP000019132">
    <property type="component" value="Unassembled WGS sequence"/>
</dbReference>
<accession>K3WY61</accession>
<dbReference type="HOGENOM" id="CLU_1535547_0_0_1"/>
<dbReference type="InParanoid" id="K3WY61"/>
<evidence type="ECO:0000313" key="2">
    <source>
        <dbReference type="Proteomes" id="UP000019132"/>
    </source>
</evidence>
<protein>
    <recommendedName>
        <fullName evidence="3">FAR1 domain-containing protein</fullName>
    </recommendedName>
</protein>
<evidence type="ECO:0000313" key="1">
    <source>
        <dbReference type="EnsemblProtists" id="PYU1_T009910"/>
    </source>
</evidence>
<dbReference type="EMBL" id="GL376624">
    <property type="status" value="NOT_ANNOTATED_CDS"/>
    <property type="molecule type" value="Genomic_DNA"/>
</dbReference>
<reference evidence="2" key="1">
    <citation type="journal article" date="2010" name="Genome Biol.">
        <title>Genome sequence of the necrotrophic plant pathogen Pythium ultimum reveals original pathogenicity mechanisms and effector repertoire.</title>
        <authorList>
            <person name="Levesque C.A."/>
            <person name="Brouwer H."/>
            <person name="Cano L."/>
            <person name="Hamilton J.P."/>
            <person name="Holt C."/>
            <person name="Huitema E."/>
            <person name="Raffaele S."/>
            <person name="Robideau G.P."/>
            <person name="Thines M."/>
            <person name="Win J."/>
            <person name="Zerillo M.M."/>
            <person name="Beakes G.W."/>
            <person name="Boore J.L."/>
            <person name="Busam D."/>
            <person name="Dumas B."/>
            <person name="Ferriera S."/>
            <person name="Fuerstenberg S.I."/>
            <person name="Gachon C.M."/>
            <person name="Gaulin E."/>
            <person name="Govers F."/>
            <person name="Grenville-Briggs L."/>
            <person name="Horner N."/>
            <person name="Hostetler J."/>
            <person name="Jiang R.H."/>
            <person name="Johnson J."/>
            <person name="Krajaejun T."/>
            <person name="Lin H."/>
            <person name="Meijer H.J."/>
            <person name="Moore B."/>
            <person name="Morris P."/>
            <person name="Phuntmart V."/>
            <person name="Puiu D."/>
            <person name="Shetty J."/>
            <person name="Stajich J.E."/>
            <person name="Tripathy S."/>
            <person name="Wawra S."/>
            <person name="van West P."/>
            <person name="Whitty B.R."/>
            <person name="Coutinho P.M."/>
            <person name="Henrissat B."/>
            <person name="Martin F."/>
            <person name="Thomas P.D."/>
            <person name="Tyler B.M."/>
            <person name="De Vries R.P."/>
            <person name="Kamoun S."/>
            <person name="Yandell M."/>
            <person name="Tisserat N."/>
            <person name="Buell C.R."/>
        </authorList>
    </citation>
    <scope>NUCLEOTIDE SEQUENCE</scope>
    <source>
        <strain evidence="2">DAOM:BR144</strain>
    </source>
</reference>
<reference evidence="2" key="2">
    <citation type="submission" date="2010-04" db="EMBL/GenBank/DDBJ databases">
        <authorList>
            <person name="Buell R."/>
            <person name="Hamilton J."/>
            <person name="Hostetler J."/>
        </authorList>
    </citation>
    <scope>NUCLEOTIDE SEQUENCE [LARGE SCALE GENOMIC DNA]</scope>
    <source>
        <strain evidence="2">DAOM:BR144</strain>
    </source>
</reference>
<dbReference type="VEuPathDB" id="FungiDB:PYU1_G009892"/>
<sequence length="175" mass="20461">MFASWDTLEAYLREFMESAYQLFKVRNSIPIKTRNEALEARNAKGRKWTMLPEEWKYYQRIYACTHAAASHRRGRGVRNHALVRDMGCTAKIKATLQFTDARYFIAVLLEGFHNHPCDRERYFAYPENRRIKDPALQRLVLRLHDRGTSTQEIHACVAKRIKKATGTNADIIDIT</sequence>
<dbReference type="InterPro" id="IPR052579">
    <property type="entry name" value="Zinc_finger_SWIM"/>
</dbReference>
<dbReference type="EnsemblProtists" id="PYU1_T009910">
    <property type="protein sequence ID" value="PYU1_T009910"/>
    <property type="gene ID" value="PYU1_G009892"/>
</dbReference>
<dbReference type="PANTHER" id="PTHR31569:SF4">
    <property type="entry name" value="SWIM-TYPE DOMAIN-CONTAINING PROTEIN"/>
    <property type="match status" value="1"/>
</dbReference>
<dbReference type="AlphaFoldDB" id="K3WY61"/>
<reference evidence="1" key="3">
    <citation type="submission" date="2015-02" db="UniProtKB">
        <authorList>
            <consortium name="EnsemblProtists"/>
        </authorList>
    </citation>
    <scope>IDENTIFICATION</scope>
    <source>
        <strain evidence="1">DAOM BR144</strain>
    </source>
</reference>